<reference evidence="2 3" key="1">
    <citation type="journal article" date="2024" name="G3 (Bethesda)">
        <title>Genome assembly of Hibiscus sabdariffa L. provides insights into metabolisms of medicinal natural products.</title>
        <authorList>
            <person name="Kim T."/>
        </authorList>
    </citation>
    <scope>NUCLEOTIDE SEQUENCE [LARGE SCALE GENOMIC DNA]</scope>
    <source>
        <strain evidence="2">TK-2024</strain>
        <tissue evidence="2">Old leaves</tissue>
    </source>
</reference>
<evidence type="ECO:0000313" key="3">
    <source>
        <dbReference type="Proteomes" id="UP001472677"/>
    </source>
</evidence>
<protein>
    <submittedName>
        <fullName evidence="2">Uncharacterized protein</fullName>
    </submittedName>
</protein>
<keyword evidence="1" id="KW-1133">Transmembrane helix</keyword>
<keyword evidence="1" id="KW-0812">Transmembrane</keyword>
<sequence length="123" mass="13911">MSRKWSISEFHRWIKTVARYVILVAQDYAFTVGISPSKSPVAGIIRRREWISFIISLFAFRFLHSSLIFGLILGFSYLWLLNGGLGKNGRGNGGVQVVQWRVESKRLVLGARLNRSIGGGDER</sequence>
<evidence type="ECO:0000256" key="1">
    <source>
        <dbReference type="SAM" id="Phobius"/>
    </source>
</evidence>
<organism evidence="2 3">
    <name type="scientific">Hibiscus sabdariffa</name>
    <name type="common">roselle</name>
    <dbReference type="NCBI Taxonomy" id="183260"/>
    <lineage>
        <taxon>Eukaryota</taxon>
        <taxon>Viridiplantae</taxon>
        <taxon>Streptophyta</taxon>
        <taxon>Embryophyta</taxon>
        <taxon>Tracheophyta</taxon>
        <taxon>Spermatophyta</taxon>
        <taxon>Magnoliopsida</taxon>
        <taxon>eudicotyledons</taxon>
        <taxon>Gunneridae</taxon>
        <taxon>Pentapetalae</taxon>
        <taxon>rosids</taxon>
        <taxon>malvids</taxon>
        <taxon>Malvales</taxon>
        <taxon>Malvaceae</taxon>
        <taxon>Malvoideae</taxon>
        <taxon>Hibiscus</taxon>
    </lineage>
</organism>
<evidence type="ECO:0000313" key="2">
    <source>
        <dbReference type="EMBL" id="KAK8497277.1"/>
    </source>
</evidence>
<keyword evidence="1" id="KW-0472">Membrane</keyword>
<name>A0ABR2ATV6_9ROSI</name>
<accession>A0ABR2ATV6</accession>
<dbReference type="EMBL" id="JBBPBM010000318">
    <property type="protein sequence ID" value="KAK8497277.1"/>
    <property type="molecule type" value="Genomic_DNA"/>
</dbReference>
<proteinExistence type="predicted"/>
<keyword evidence="3" id="KW-1185">Reference proteome</keyword>
<comment type="caution">
    <text evidence="2">The sequence shown here is derived from an EMBL/GenBank/DDBJ whole genome shotgun (WGS) entry which is preliminary data.</text>
</comment>
<gene>
    <name evidence="2" type="ORF">V6N12_000188</name>
</gene>
<feature type="transmembrane region" description="Helical" evidence="1">
    <location>
        <begin position="53"/>
        <end position="80"/>
    </location>
</feature>
<dbReference type="Proteomes" id="UP001472677">
    <property type="component" value="Unassembled WGS sequence"/>
</dbReference>